<accession>A0A0C5VFB4</accession>
<protein>
    <submittedName>
        <fullName evidence="3">Transposase</fullName>
    </submittedName>
</protein>
<dbReference type="AlphaFoldDB" id="A0A0C5VFB4"/>
<evidence type="ECO:0000259" key="2">
    <source>
        <dbReference type="Pfam" id="PF02371"/>
    </source>
</evidence>
<dbReference type="STRING" id="1445510.YC6258_05936"/>
<dbReference type="PATRIC" id="fig|1445510.3.peg.5893"/>
<sequence length="291" mass="32816">MEACSNSYYWARELIGLGHQVKLMNPKFVKPYVKGNKNDYHDAEVICEAVQRPNMRFVEVKSPEQQAVSHLHKSRQLLMRERVSLSNHIRALLSEFGIVFAKGVTVFEQAVPVLLADEYTELPALCRRTSEVMWCSYQHHQHLISELDKELVIWHKANDDSCRLAEVPGIGLQTATALVAKLGDGRGFRNGREVAAFIGLVPRQASSGGKEKLLGISKRGDGDLRRLLVQGAKSVIRHIRRRQQAGQSGGYPWVESLLEHKHPNKVAIALANKMVRITWVILAREGHYRCA</sequence>
<dbReference type="HOGENOM" id="CLU_036902_3_1_6"/>
<dbReference type="PANTHER" id="PTHR33055">
    <property type="entry name" value="TRANSPOSASE FOR INSERTION SEQUENCE ELEMENT IS1111A"/>
    <property type="match status" value="1"/>
</dbReference>
<dbReference type="Pfam" id="PF02371">
    <property type="entry name" value="Transposase_20"/>
    <property type="match status" value="1"/>
</dbReference>
<evidence type="ECO:0000313" key="4">
    <source>
        <dbReference type="Proteomes" id="UP000032266"/>
    </source>
</evidence>
<dbReference type="GO" id="GO:0004803">
    <property type="term" value="F:transposase activity"/>
    <property type="evidence" value="ECO:0007669"/>
    <property type="project" value="InterPro"/>
</dbReference>
<evidence type="ECO:0000313" key="3">
    <source>
        <dbReference type="EMBL" id="AJQ97960.1"/>
    </source>
</evidence>
<organism evidence="3 4">
    <name type="scientific">Gynuella sunshinyii YC6258</name>
    <dbReference type="NCBI Taxonomy" id="1445510"/>
    <lineage>
        <taxon>Bacteria</taxon>
        <taxon>Pseudomonadati</taxon>
        <taxon>Pseudomonadota</taxon>
        <taxon>Gammaproteobacteria</taxon>
        <taxon>Oceanospirillales</taxon>
        <taxon>Saccharospirillaceae</taxon>
        <taxon>Gynuella</taxon>
    </lineage>
</organism>
<reference evidence="3 4" key="1">
    <citation type="submission" date="2014-01" db="EMBL/GenBank/DDBJ databases">
        <title>Full genme sequencing of cellulolytic bacterium Gynuella sunshinyii YC6258T gen. nov., sp. nov.</title>
        <authorList>
            <person name="Khan H."/>
            <person name="Chung E.J."/>
            <person name="Chung Y.R."/>
        </authorList>
    </citation>
    <scope>NUCLEOTIDE SEQUENCE [LARGE SCALE GENOMIC DNA]</scope>
    <source>
        <strain evidence="3 4">YC6258</strain>
    </source>
</reference>
<dbReference type="KEGG" id="gsn:YC6258_05936"/>
<proteinExistence type="predicted"/>
<name>A0A0C5VFB4_9GAMM</name>
<dbReference type="EMBL" id="CP007142">
    <property type="protein sequence ID" value="AJQ97960.1"/>
    <property type="molecule type" value="Genomic_DNA"/>
</dbReference>
<feature type="domain" description="Transposase IS110-like N-terminal" evidence="1">
    <location>
        <begin position="17"/>
        <end position="96"/>
    </location>
</feature>
<evidence type="ECO:0000259" key="1">
    <source>
        <dbReference type="Pfam" id="PF01548"/>
    </source>
</evidence>
<dbReference type="GO" id="GO:0003677">
    <property type="term" value="F:DNA binding"/>
    <property type="evidence" value="ECO:0007669"/>
    <property type="project" value="InterPro"/>
</dbReference>
<keyword evidence="4" id="KW-1185">Reference proteome</keyword>
<feature type="domain" description="Transposase IS116/IS110/IS902 C-terminal" evidence="2">
    <location>
        <begin position="163"/>
        <end position="241"/>
    </location>
</feature>
<dbReference type="GO" id="GO:0006313">
    <property type="term" value="P:DNA transposition"/>
    <property type="evidence" value="ECO:0007669"/>
    <property type="project" value="InterPro"/>
</dbReference>
<dbReference type="Proteomes" id="UP000032266">
    <property type="component" value="Chromosome"/>
</dbReference>
<gene>
    <name evidence="3" type="ORF">YC6258_05936</name>
</gene>
<dbReference type="NCBIfam" id="NF033542">
    <property type="entry name" value="transpos_IS110"/>
    <property type="match status" value="1"/>
</dbReference>
<dbReference type="InterPro" id="IPR047650">
    <property type="entry name" value="Transpos_IS110"/>
</dbReference>
<dbReference type="PANTHER" id="PTHR33055:SF3">
    <property type="entry name" value="PUTATIVE TRANSPOSASE FOR IS117-RELATED"/>
    <property type="match status" value="1"/>
</dbReference>
<dbReference type="InterPro" id="IPR003346">
    <property type="entry name" value="Transposase_20"/>
</dbReference>
<dbReference type="InterPro" id="IPR002525">
    <property type="entry name" value="Transp_IS110-like_N"/>
</dbReference>
<dbReference type="Pfam" id="PF01548">
    <property type="entry name" value="DEDD_Tnp_IS110"/>
    <property type="match status" value="1"/>
</dbReference>